<dbReference type="InterPro" id="IPR001967">
    <property type="entry name" value="Peptidase_S11_N"/>
</dbReference>
<dbReference type="Pfam" id="PF07943">
    <property type="entry name" value="PBP5_C"/>
    <property type="match status" value="1"/>
</dbReference>
<evidence type="ECO:0000256" key="2">
    <source>
        <dbReference type="ARBA" id="ARBA00004752"/>
    </source>
</evidence>
<dbReference type="eggNOG" id="COG1686">
    <property type="taxonomic scope" value="Bacteria"/>
</dbReference>
<comment type="pathway">
    <text evidence="2">Cell wall biogenesis; peptidoglycan biosynthesis.</text>
</comment>
<comment type="catalytic activity">
    <reaction evidence="12">
        <text>Preferential cleavage: (Ac)2-L-Lys-D-Ala-|-D-Ala. Also transpeptidation of peptidyl-alanyl moieties that are N-acyl substituents of D-alanine.</text>
        <dbReference type="EC" id="3.4.16.4"/>
    </reaction>
</comment>
<evidence type="ECO:0000256" key="1">
    <source>
        <dbReference type="ARBA" id="ARBA00003217"/>
    </source>
</evidence>
<accession>Q5P4C2</accession>
<dbReference type="AlphaFoldDB" id="Q5P4C2"/>
<evidence type="ECO:0000256" key="10">
    <source>
        <dbReference type="ARBA" id="ARBA00022984"/>
    </source>
</evidence>
<proteinExistence type="inferred from homology"/>
<comment type="similarity">
    <text evidence="3 15">Belongs to the peptidase S11 family.</text>
</comment>
<evidence type="ECO:0000313" key="18">
    <source>
        <dbReference type="Proteomes" id="UP000006552"/>
    </source>
</evidence>
<dbReference type="Gene3D" id="2.60.410.10">
    <property type="entry name" value="D-Ala-D-Ala carboxypeptidase, C-terminal domain"/>
    <property type="match status" value="1"/>
</dbReference>
<feature type="active site" description="Proton acceptor" evidence="13">
    <location>
        <position position="84"/>
    </location>
</feature>
<dbReference type="GO" id="GO:0009252">
    <property type="term" value="P:peptidoglycan biosynthetic process"/>
    <property type="evidence" value="ECO:0007669"/>
    <property type="project" value="UniProtKB-UniPathway"/>
</dbReference>
<evidence type="ECO:0000256" key="14">
    <source>
        <dbReference type="PIRSR" id="PIRSR618044-2"/>
    </source>
</evidence>
<dbReference type="HOGENOM" id="CLU_027070_8_1_4"/>
<keyword evidence="11" id="KW-0961">Cell wall biogenesis/degradation</keyword>
<feature type="domain" description="Peptidase S11 D-Ala-D-Ala carboxypeptidase A C-terminal" evidence="16">
    <location>
        <begin position="293"/>
        <end position="383"/>
    </location>
</feature>
<keyword evidence="6" id="KW-0645">Protease</keyword>
<dbReference type="SUPFAM" id="SSF56601">
    <property type="entry name" value="beta-lactamase/transpeptidase-like"/>
    <property type="match status" value="1"/>
</dbReference>
<dbReference type="EC" id="3.4.16.4" evidence="4"/>
<dbReference type="InterPro" id="IPR012907">
    <property type="entry name" value="Peptidase_S11_C"/>
</dbReference>
<keyword evidence="10" id="KW-0573">Peptidoglycan synthesis</keyword>
<keyword evidence="8 17" id="KW-0378">Hydrolase</keyword>
<sequence length="401" mass="43830">MPVRPTIIAGSAVPSLPHLPVLPQVLMRLFIVLLLALLAFPASAQNVPAPTLAAKSWLLMDHATGQVLAAQEPDARIEPASLTKLMTAYLTFAALKNGTITLDQTVPVSNKAWRSEGSRMFIEPNRPVTVGELTSGMIIQSGNDACVALAELLAGSEEAFAHMMNAEAQRLGMKNTHFTNSTGLPDPQLYTTARDLGLLAAAIVRDFPEYYRYYSQKEYTYNKITQPNRNRLLWLDTTVDGLKTGHTSSAGYCLISSAQRGPRRLISVMLGTDSDTIRAQESLKLLNYGFQFHDTVKLYSADQELSRFQVWKGQADDVAVGFLGDFVMSLPKGQSEKIEASLVSQQPVIAPIQKGQPIGTLHLTLDGKPLGEHAVVALQDVPVAGFFGRLWDTLLLWIKSL</sequence>
<dbReference type="PANTHER" id="PTHR21581:SF6">
    <property type="entry name" value="TRAFFICKING PROTEIN PARTICLE COMPLEX SUBUNIT 12"/>
    <property type="match status" value="1"/>
</dbReference>
<keyword evidence="5 17" id="KW-0121">Carboxypeptidase</keyword>
<feature type="active site" evidence="13">
    <location>
        <position position="141"/>
    </location>
</feature>
<evidence type="ECO:0000256" key="8">
    <source>
        <dbReference type="ARBA" id="ARBA00022801"/>
    </source>
</evidence>
<evidence type="ECO:0000256" key="5">
    <source>
        <dbReference type="ARBA" id="ARBA00022645"/>
    </source>
</evidence>
<dbReference type="Gene3D" id="3.40.710.10">
    <property type="entry name" value="DD-peptidase/beta-lactamase superfamily"/>
    <property type="match status" value="1"/>
</dbReference>
<dbReference type="Pfam" id="PF00768">
    <property type="entry name" value="Peptidase_S11"/>
    <property type="match status" value="1"/>
</dbReference>
<dbReference type="EMBL" id="CR555306">
    <property type="protein sequence ID" value="CAI07841.1"/>
    <property type="molecule type" value="Genomic_DNA"/>
</dbReference>
<dbReference type="GO" id="GO:0008360">
    <property type="term" value="P:regulation of cell shape"/>
    <property type="evidence" value="ECO:0007669"/>
    <property type="project" value="UniProtKB-KW"/>
</dbReference>
<dbReference type="InterPro" id="IPR015956">
    <property type="entry name" value="Peniciliin-bd_prot_C_sf"/>
</dbReference>
<dbReference type="STRING" id="76114.ebA3044"/>
<dbReference type="GO" id="GO:0009002">
    <property type="term" value="F:serine-type D-Ala-D-Ala carboxypeptidase activity"/>
    <property type="evidence" value="ECO:0007669"/>
    <property type="project" value="UniProtKB-EC"/>
</dbReference>
<evidence type="ECO:0000256" key="4">
    <source>
        <dbReference type="ARBA" id="ARBA00012448"/>
    </source>
</evidence>
<reference evidence="17 18" key="1">
    <citation type="journal article" date="2005" name="Arch. Microbiol.">
        <title>The genome sequence of an anaerobic aromatic-degrading denitrifying bacterium, strain EbN1.</title>
        <authorList>
            <person name="Rabus R."/>
            <person name="Kube M."/>
            <person name="Heider J."/>
            <person name="Beck A."/>
            <person name="Heitmann K."/>
            <person name="Widdel F."/>
            <person name="Reinhardt R."/>
        </authorList>
    </citation>
    <scope>NUCLEOTIDE SEQUENCE [LARGE SCALE GENOMIC DNA]</scope>
    <source>
        <strain evidence="17 18">EbN1</strain>
    </source>
</reference>
<evidence type="ECO:0000256" key="13">
    <source>
        <dbReference type="PIRSR" id="PIRSR618044-1"/>
    </source>
</evidence>
<dbReference type="SUPFAM" id="SSF69189">
    <property type="entry name" value="Penicillin-binding protein associated domain"/>
    <property type="match status" value="1"/>
</dbReference>
<evidence type="ECO:0000259" key="16">
    <source>
        <dbReference type="SMART" id="SM00936"/>
    </source>
</evidence>
<dbReference type="InterPro" id="IPR037167">
    <property type="entry name" value="Peptidase_S11_C_sf"/>
</dbReference>
<evidence type="ECO:0000256" key="7">
    <source>
        <dbReference type="ARBA" id="ARBA00022729"/>
    </source>
</evidence>
<keyword evidence="7" id="KW-0732">Signal</keyword>
<evidence type="ECO:0000256" key="15">
    <source>
        <dbReference type="RuleBase" id="RU004016"/>
    </source>
</evidence>
<gene>
    <name evidence="17" type="ORF">ebA3044</name>
</gene>
<dbReference type="SMART" id="SM00936">
    <property type="entry name" value="PBP5_C"/>
    <property type="match status" value="1"/>
</dbReference>
<evidence type="ECO:0000256" key="9">
    <source>
        <dbReference type="ARBA" id="ARBA00022960"/>
    </source>
</evidence>
<dbReference type="PRINTS" id="PR00725">
    <property type="entry name" value="DADACBPTASE1"/>
</dbReference>
<dbReference type="PANTHER" id="PTHR21581">
    <property type="entry name" value="D-ALANYL-D-ALANINE CARBOXYPEPTIDASE"/>
    <property type="match status" value="1"/>
</dbReference>
<evidence type="ECO:0000256" key="12">
    <source>
        <dbReference type="ARBA" id="ARBA00034000"/>
    </source>
</evidence>
<dbReference type="InterPro" id="IPR018044">
    <property type="entry name" value="Peptidase_S11"/>
</dbReference>
<dbReference type="GO" id="GO:0006508">
    <property type="term" value="P:proteolysis"/>
    <property type="evidence" value="ECO:0007669"/>
    <property type="project" value="UniProtKB-KW"/>
</dbReference>
<keyword evidence="18" id="KW-1185">Reference proteome</keyword>
<evidence type="ECO:0000313" key="17">
    <source>
        <dbReference type="EMBL" id="CAI07841.1"/>
    </source>
</evidence>
<dbReference type="UniPathway" id="UPA00219"/>
<name>Q5P4C2_AROAE</name>
<organism evidence="17 18">
    <name type="scientific">Aromatoleum aromaticum (strain DSM 19018 / LMG 30748 / EbN1)</name>
    <name type="common">Azoarcus sp. (strain EbN1)</name>
    <dbReference type="NCBI Taxonomy" id="76114"/>
    <lineage>
        <taxon>Bacteria</taxon>
        <taxon>Pseudomonadati</taxon>
        <taxon>Pseudomonadota</taxon>
        <taxon>Betaproteobacteria</taxon>
        <taxon>Rhodocyclales</taxon>
        <taxon>Rhodocyclaceae</taxon>
        <taxon>Aromatoleum</taxon>
    </lineage>
</organism>
<dbReference type="GO" id="GO:0071555">
    <property type="term" value="P:cell wall organization"/>
    <property type="evidence" value="ECO:0007669"/>
    <property type="project" value="UniProtKB-KW"/>
</dbReference>
<evidence type="ECO:0000256" key="11">
    <source>
        <dbReference type="ARBA" id="ARBA00023316"/>
    </source>
</evidence>
<feature type="active site" description="Acyl-ester intermediate" evidence="13">
    <location>
        <position position="81"/>
    </location>
</feature>
<evidence type="ECO:0000256" key="6">
    <source>
        <dbReference type="ARBA" id="ARBA00022670"/>
    </source>
</evidence>
<protein>
    <recommendedName>
        <fullName evidence="4">serine-type D-Ala-D-Ala carboxypeptidase</fullName>
        <ecNumber evidence="4">3.4.16.4</ecNumber>
    </recommendedName>
</protein>
<dbReference type="Proteomes" id="UP000006552">
    <property type="component" value="Chromosome"/>
</dbReference>
<evidence type="ECO:0000256" key="3">
    <source>
        <dbReference type="ARBA" id="ARBA00007164"/>
    </source>
</evidence>
<comment type="function">
    <text evidence="1">Removes C-terminal D-alanyl residues from sugar-peptide cell wall precursors.</text>
</comment>
<keyword evidence="9" id="KW-0133">Cell shape</keyword>
<feature type="binding site" evidence="14">
    <location>
        <position position="243"/>
    </location>
    <ligand>
        <name>substrate</name>
    </ligand>
</feature>
<dbReference type="KEGG" id="eba:ebA3044"/>
<dbReference type="InterPro" id="IPR012338">
    <property type="entry name" value="Beta-lactam/transpept-like"/>
</dbReference>